<dbReference type="KEGG" id="csn:Cyast_2686"/>
<dbReference type="eggNOG" id="COG4122">
    <property type="taxonomic scope" value="Bacteria"/>
</dbReference>
<dbReference type="EMBL" id="CP003940">
    <property type="protein sequence ID" value="AFZ48629.1"/>
    <property type="molecule type" value="Genomic_DNA"/>
</dbReference>
<dbReference type="PROSITE" id="PS51682">
    <property type="entry name" value="SAM_OMT_I"/>
    <property type="match status" value="1"/>
</dbReference>
<dbReference type="CDD" id="cd02440">
    <property type="entry name" value="AdoMet_MTases"/>
    <property type="match status" value="1"/>
</dbReference>
<evidence type="ECO:0000313" key="4">
    <source>
        <dbReference type="EMBL" id="AFZ48629.1"/>
    </source>
</evidence>
<dbReference type="HOGENOM" id="CLU_067676_5_1_3"/>
<sequence length="220" mass="25084">MSDQTINLSPELYNYLLSVSLREHPVLVELREEMKSHPVGRMQISPEQGQFMALLLKLMGAQRVLEIGVFTGYSSTVMALSLPDDGVLVGCDISKNDTNIARKYWRKAGIEDKIELFLAPALDTLDRLIEEGQEETFDFCFIDADKSNYLDYYEKCLWLVRRGGLIAIDNVLWYGRVVDATVDDKRTNKIREFNKFLKGDSRIDLSLIPIGDGLTLARKR</sequence>
<dbReference type="GO" id="GO:0032259">
    <property type="term" value="P:methylation"/>
    <property type="evidence" value="ECO:0007669"/>
    <property type="project" value="UniProtKB-KW"/>
</dbReference>
<dbReference type="GO" id="GO:0008757">
    <property type="term" value="F:S-adenosylmethionine-dependent methyltransferase activity"/>
    <property type="evidence" value="ECO:0007669"/>
    <property type="project" value="TreeGrafter"/>
</dbReference>
<proteinExistence type="predicted"/>
<dbReference type="PANTHER" id="PTHR10509:SF14">
    <property type="entry name" value="CAFFEOYL-COA O-METHYLTRANSFERASE 3-RELATED"/>
    <property type="match status" value="1"/>
</dbReference>
<dbReference type="SUPFAM" id="SSF53335">
    <property type="entry name" value="S-adenosyl-L-methionine-dependent methyltransferases"/>
    <property type="match status" value="1"/>
</dbReference>
<evidence type="ECO:0000256" key="1">
    <source>
        <dbReference type="ARBA" id="ARBA00022603"/>
    </source>
</evidence>
<accession>K9YP12</accession>
<dbReference type="AlphaFoldDB" id="K9YP12"/>
<dbReference type="PANTHER" id="PTHR10509">
    <property type="entry name" value="O-METHYLTRANSFERASE-RELATED"/>
    <property type="match status" value="1"/>
</dbReference>
<dbReference type="Gene3D" id="3.40.50.150">
    <property type="entry name" value="Vaccinia Virus protein VP39"/>
    <property type="match status" value="1"/>
</dbReference>
<name>K9YP12_CYASC</name>
<reference evidence="5" key="1">
    <citation type="journal article" date="2013" name="Proc. Natl. Acad. Sci. U.S.A.">
        <title>Improving the coverage of the cyanobacterial phylum using diversity-driven genome sequencing.</title>
        <authorList>
            <person name="Shih P.M."/>
            <person name="Wu D."/>
            <person name="Latifi A."/>
            <person name="Axen S.D."/>
            <person name="Fewer D.P."/>
            <person name="Talla E."/>
            <person name="Calteau A."/>
            <person name="Cai F."/>
            <person name="Tandeau de Marsac N."/>
            <person name="Rippka R."/>
            <person name="Herdman M."/>
            <person name="Sivonen K."/>
            <person name="Coursin T."/>
            <person name="Laurent T."/>
            <person name="Goodwin L."/>
            <person name="Nolan M."/>
            <person name="Davenport K.W."/>
            <person name="Han C.S."/>
            <person name="Rubin E.M."/>
            <person name="Eisen J.A."/>
            <person name="Woyke T."/>
            <person name="Gugger M."/>
            <person name="Kerfeld C.A."/>
        </authorList>
    </citation>
    <scope>NUCLEOTIDE SEQUENCE [LARGE SCALE GENOMIC DNA]</scope>
    <source>
        <strain evidence="5">ATCC 29140 / PCC 7202</strain>
    </source>
</reference>
<dbReference type="BioCyc" id="CSTA292563:G1353-2691-MONOMER"/>
<organism evidence="4 5">
    <name type="scientific">Cyanobacterium stanieri (strain ATCC 29140 / PCC 7202)</name>
    <dbReference type="NCBI Taxonomy" id="292563"/>
    <lineage>
        <taxon>Bacteria</taxon>
        <taxon>Bacillati</taxon>
        <taxon>Cyanobacteriota</taxon>
        <taxon>Cyanophyceae</taxon>
        <taxon>Oscillatoriophycideae</taxon>
        <taxon>Chroococcales</taxon>
        <taxon>Geminocystaceae</taxon>
        <taxon>Cyanobacterium</taxon>
    </lineage>
</organism>
<dbReference type="InterPro" id="IPR002935">
    <property type="entry name" value="SAM_O-MeTrfase"/>
</dbReference>
<evidence type="ECO:0000256" key="3">
    <source>
        <dbReference type="ARBA" id="ARBA00022691"/>
    </source>
</evidence>
<gene>
    <name evidence="4" type="ordered locus">Cyast_2686</name>
</gene>
<evidence type="ECO:0000256" key="2">
    <source>
        <dbReference type="ARBA" id="ARBA00022679"/>
    </source>
</evidence>
<keyword evidence="5" id="KW-1185">Reference proteome</keyword>
<dbReference type="STRING" id="292563.Cyast_2686"/>
<dbReference type="GO" id="GO:0008171">
    <property type="term" value="F:O-methyltransferase activity"/>
    <property type="evidence" value="ECO:0007669"/>
    <property type="project" value="InterPro"/>
</dbReference>
<keyword evidence="2" id="KW-0808">Transferase</keyword>
<keyword evidence="3" id="KW-0949">S-adenosyl-L-methionine</keyword>
<dbReference type="Proteomes" id="UP000010483">
    <property type="component" value="Chromosome"/>
</dbReference>
<evidence type="ECO:0000313" key="5">
    <source>
        <dbReference type="Proteomes" id="UP000010483"/>
    </source>
</evidence>
<keyword evidence="1" id="KW-0489">Methyltransferase</keyword>
<dbReference type="Pfam" id="PF01596">
    <property type="entry name" value="Methyltransf_3"/>
    <property type="match status" value="1"/>
</dbReference>
<dbReference type="InterPro" id="IPR050362">
    <property type="entry name" value="Cation-dep_OMT"/>
</dbReference>
<dbReference type="InterPro" id="IPR029063">
    <property type="entry name" value="SAM-dependent_MTases_sf"/>
</dbReference>
<protein>
    <submittedName>
        <fullName evidence="4">O-methyltransferase family 3</fullName>
    </submittedName>
</protein>